<dbReference type="EMBL" id="LAZR01044911">
    <property type="protein sequence ID" value="KKL03480.1"/>
    <property type="molecule type" value="Genomic_DNA"/>
</dbReference>
<accession>A0A0F9A1U2</accession>
<protein>
    <submittedName>
        <fullName evidence="1">Uncharacterized protein</fullName>
    </submittedName>
</protein>
<sequence>HTATAAATIRLLNNDFEFNNVNSFHVYSTIATTWVCKDNRWAGTGSVFLIIVGTFTFDNDSLLSPGVWTNTDGVMTLRHCAIEAAVLAGNGSLVRLKNCSYRVISRAGTGNIVDESPALQDAPWKVQKWDFMTALASMDVAVRGTPIDAGSGQVLLEVTDNVGDAEAVETNPEAAGALGNEFTPARTPRFLTQIFADVFDAHVTMFFGLRATLGDAIPGAGEDHAGFDWNGTNFRATSSDGAGVGLTTNLTTPTVNQQVQLEVIVIPGVGVEFYVDGVLVATHTVAAEMPDAVLDWQHLLATAGAGGGDLVQVGVRNGGVQECPV</sequence>
<proteinExistence type="predicted"/>
<comment type="caution">
    <text evidence="1">The sequence shown here is derived from an EMBL/GenBank/DDBJ whole genome shotgun (WGS) entry which is preliminary data.</text>
</comment>
<feature type="non-terminal residue" evidence="1">
    <location>
        <position position="1"/>
    </location>
</feature>
<reference evidence="1" key="1">
    <citation type="journal article" date="2015" name="Nature">
        <title>Complex archaea that bridge the gap between prokaryotes and eukaryotes.</title>
        <authorList>
            <person name="Spang A."/>
            <person name="Saw J.H."/>
            <person name="Jorgensen S.L."/>
            <person name="Zaremba-Niedzwiedzka K."/>
            <person name="Martijn J."/>
            <person name="Lind A.E."/>
            <person name="van Eijk R."/>
            <person name="Schleper C."/>
            <person name="Guy L."/>
            <person name="Ettema T.J."/>
        </authorList>
    </citation>
    <scope>NUCLEOTIDE SEQUENCE</scope>
</reference>
<dbReference type="AlphaFoldDB" id="A0A0F9A1U2"/>
<name>A0A0F9A1U2_9ZZZZ</name>
<organism evidence="1">
    <name type="scientific">marine sediment metagenome</name>
    <dbReference type="NCBI Taxonomy" id="412755"/>
    <lineage>
        <taxon>unclassified sequences</taxon>
        <taxon>metagenomes</taxon>
        <taxon>ecological metagenomes</taxon>
    </lineage>
</organism>
<evidence type="ECO:0000313" key="1">
    <source>
        <dbReference type="EMBL" id="KKL03480.1"/>
    </source>
</evidence>
<gene>
    <name evidence="1" type="ORF">LCGC14_2625740</name>
</gene>